<keyword evidence="4 5" id="KW-0472">Membrane</keyword>
<feature type="transmembrane region" description="Helical" evidence="5">
    <location>
        <begin position="164"/>
        <end position="182"/>
    </location>
</feature>
<sequence>MPVLEWLPSYRPRIHLAHDVTTAVVLACLILPEDMVLASTLHVPVQTSVVMSVAVPLLYALFGSSRFLCFGTEETSSFAPWIRTTYDSDVHRQAVGLVLTSLTGVLLVGMGATKLHRWIYLSRVAGGGLLAGAVLSIATGEITVLLQPAMTPLVAPSPSSNQVFFLPLAAILLAALPFLRTYTPGWDASRRAASVCRLPPKTQPRRSSLTIKVAAPKSRATSTLHLPNRLFLGLCLCGIAVHVISADDSELHVLERALTARLDEPIMGVRHAFGYVIELVGSSLAAAFQLGFNVVLSALSIYLSAAALIQHAGRATTKETSDAAFGELRMHKEIVAYGLVCLGSLGFTPLFPPIACFARSALVLKCARTQVASMLAAALVGLCAYCNLYAYILVPAPVRAAIFLAALPTICDVTELRTLLRLGLYGDAMVWTAGCAASALCGVYYGSLTAYTLSIIHQRWQPAVVSVEAIVAAPPPSATETSQLYKVFLHAKALCFSNWERVEHVIDHVLDAPGVETHGLVLDVSQLVDMHWDDECIRRIDTWERRLHMLGCCVAVAGSTKAFESALERAGILHRLAGGRTCHGCVDAASAISLHA</sequence>
<evidence type="ECO:0000313" key="7">
    <source>
        <dbReference type="EMBL" id="KDO33360.1"/>
    </source>
</evidence>
<evidence type="ECO:0000256" key="4">
    <source>
        <dbReference type="ARBA" id="ARBA00023136"/>
    </source>
</evidence>
<dbReference type="PANTHER" id="PTHR11814">
    <property type="entry name" value="SULFATE TRANSPORTER"/>
    <property type="match status" value="1"/>
</dbReference>
<name>A0A067CVS4_SAPPC</name>
<dbReference type="Proteomes" id="UP000030745">
    <property type="component" value="Unassembled WGS sequence"/>
</dbReference>
<feature type="domain" description="SLC26A/SulP transporter" evidence="6">
    <location>
        <begin position="16"/>
        <end position="147"/>
    </location>
</feature>
<evidence type="ECO:0000259" key="6">
    <source>
        <dbReference type="Pfam" id="PF00916"/>
    </source>
</evidence>
<dbReference type="STRING" id="695850.A0A067CVS4"/>
<feature type="transmembrane region" description="Helical" evidence="5">
    <location>
        <begin position="334"/>
        <end position="351"/>
    </location>
</feature>
<dbReference type="RefSeq" id="XP_012196108.1">
    <property type="nucleotide sequence ID" value="XM_012340718.1"/>
</dbReference>
<dbReference type="InterPro" id="IPR001902">
    <property type="entry name" value="SLC26A/SulP_fam"/>
</dbReference>
<dbReference type="InterPro" id="IPR036513">
    <property type="entry name" value="STAS_dom_sf"/>
</dbReference>
<protein>
    <recommendedName>
        <fullName evidence="6">SLC26A/SulP transporter domain-containing protein</fullName>
    </recommendedName>
</protein>
<dbReference type="VEuPathDB" id="FungiDB:SPRG_02167"/>
<feature type="transmembrane region" description="Helical" evidence="5">
    <location>
        <begin position="226"/>
        <end position="245"/>
    </location>
</feature>
<dbReference type="GO" id="GO:0016020">
    <property type="term" value="C:membrane"/>
    <property type="evidence" value="ECO:0007669"/>
    <property type="project" value="UniProtKB-SubCell"/>
</dbReference>
<dbReference type="Gene3D" id="3.30.750.24">
    <property type="entry name" value="STAS domain"/>
    <property type="match status" value="1"/>
</dbReference>
<dbReference type="GO" id="GO:0055085">
    <property type="term" value="P:transmembrane transport"/>
    <property type="evidence" value="ECO:0007669"/>
    <property type="project" value="InterPro"/>
</dbReference>
<feature type="transmembrane region" description="Helical" evidence="5">
    <location>
        <begin position="43"/>
        <end position="62"/>
    </location>
</feature>
<evidence type="ECO:0000256" key="5">
    <source>
        <dbReference type="SAM" id="Phobius"/>
    </source>
</evidence>
<keyword evidence="8" id="KW-1185">Reference proteome</keyword>
<organism evidence="7 8">
    <name type="scientific">Saprolegnia parasitica (strain CBS 223.65)</name>
    <dbReference type="NCBI Taxonomy" id="695850"/>
    <lineage>
        <taxon>Eukaryota</taxon>
        <taxon>Sar</taxon>
        <taxon>Stramenopiles</taxon>
        <taxon>Oomycota</taxon>
        <taxon>Saprolegniomycetes</taxon>
        <taxon>Saprolegniales</taxon>
        <taxon>Saprolegniaceae</taxon>
        <taxon>Saprolegnia</taxon>
    </lineage>
</organism>
<evidence type="ECO:0000256" key="1">
    <source>
        <dbReference type="ARBA" id="ARBA00004141"/>
    </source>
</evidence>
<reference evidence="7 8" key="1">
    <citation type="journal article" date="2013" name="PLoS Genet.">
        <title>Distinctive expansion of potential virulence genes in the genome of the oomycete fish pathogen Saprolegnia parasitica.</title>
        <authorList>
            <person name="Jiang R.H."/>
            <person name="de Bruijn I."/>
            <person name="Haas B.J."/>
            <person name="Belmonte R."/>
            <person name="Lobach L."/>
            <person name="Christie J."/>
            <person name="van den Ackerveken G."/>
            <person name="Bottin A."/>
            <person name="Bulone V."/>
            <person name="Diaz-Moreno S.M."/>
            <person name="Dumas B."/>
            <person name="Fan L."/>
            <person name="Gaulin E."/>
            <person name="Govers F."/>
            <person name="Grenville-Briggs L.J."/>
            <person name="Horner N.R."/>
            <person name="Levin J.Z."/>
            <person name="Mammella M."/>
            <person name="Meijer H.J."/>
            <person name="Morris P."/>
            <person name="Nusbaum C."/>
            <person name="Oome S."/>
            <person name="Phillips A.J."/>
            <person name="van Rooyen D."/>
            <person name="Rzeszutek E."/>
            <person name="Saraiva M."/>
            <person name="Secombes C.J."/>
            <person name="Seidl M.F."/>
            <person name="Snel B."/>
            <person name="Stassen J.H."/>
            <person name="Sykes S."/>
            <person name="Tripathy S."/>
            <person name="van den Berg H."/>
            <person name="Vega-Arreguin J.C."/>
            <person name="Wawra S."/>
            <person name="Young S.K."/>
            <person name="Zeng Q."/>
            <person name="Dieguez-Uribeondo J."/>
            <person name="Russ C."/>
            <person name="Tyler B.M."/>
            <person name="van West P."/>
        </authorList>
    </citation>
    <scope>NUCLEOTIDE SEQUENCE [LARGE SCALE GENOMIC DNA]</scope>
    <source>
        <strain evidence="7 8">CBS 223.65</strain>
    </source>
</reference>
<dbReference type="InterPro" id="IPR011547">
    <property type="entry name" value="SLC26A/SulP_dom"/>
</dbReference>
<evidence type="ECO:0000256" key="2">
    <source>
        <dbReference type="ARBA" id="ARBA00022692"/>
    </source>
</evidence>
<keyword evidence="2 5" id="KW-0812">Transmembrane</keyword>
<keyword evidence="3 5" id="KW-1133">Transmembrane helix</keyword>
<dbReference type="OrthoDB" id="288203at2759"/>
<accession>A0A067CVS4</accession>
<dbReference type="AlphaFoldDB" id="A0A067CVS4"/>
<feature type="transmembrane region" description="Helical" evidence="5">
    <location>
        <begin position="94"/>
        <end position="112"/>
    </location>
</feature>
<feature type="transmembrane region" description="Helical" evidence="5">
    <location>
        <begin position="124"/>
        <end position="144"/>
    </location>
</feature>
<dbReference type="Pfam" id="PF00916">
    <property type="entry name" value="Sulfate_transp"/>
    <property type="match status" value="1"/>
</dbReference>
<dbReference type="EMBL" id="KK583193">
    <property type="protein sequence ID" value="KDO33360.1"/>
    <property type="molecule type" value="Genomic_DNA"/>
</dbReference>
<dbReference type="OMA" id="HWDDECI"/>
<gene>
    <name evidence="7" type="ORF">SPRG_02167</name>
</gene>
<proteinExistence type="predicted"/>
<feature type="transmembrane region" description="Helical" evidence="5">
    <location>
        <begin position="12"/>
        <end position="31"/>
    </location>
</feature>
<comment type="subcellular location">
    <subcellularLocation>
        <location evidence="1">Membrane</location>
        <topology evidence="1">Multi-pass membrane protein</topology>
    </subcellularLocation>
</comment>
<dbReference type="GeneID" id="24124730"/>
<dbReference type="KEGG" id="spar:SPRG_02167"/>
<evidence type="ECO:0000313" key="8">
    <source>
        <dbReference type="Proteomes" id="UP000030745"/>
    </source>
</evidence>
<feature type="transmembrane region" description="Helical" evidence="5">
    <location>
        <begin position="371"/>
        <end position="394"/>
    </location>
</feature>
<evidence type="ECO:0000256" key="3">
    <source>
        <dbReference type="ARBA" id="ARBA00022989"/>
    </source>
</evidence>
<feature type="transmembrane region" description="Helical" evidence="5">
    <location>
        <begin position="290"/>
        <end position="313"/>
    </location>
</feature>